<dbReference type="InterPro" id="IPR050645">
    <property type="entry name" value="Histidine_acid_phosphatase"/>
</dbReference>
<comment type="catalytic activity">
    <reaction evidence="1">
        <text>a phosphate monoester + H2O = an alcohol + phosphate</text>
        <dbReference type="Rhea" id="RHEA:15017"/>
        <dbReference type="ChEBI" id="CHEBI:15377"/>
        <dbReference type="ChEBI" id="CHEBI:30879"/>
        <dbReference type="ChEBI" id="CHEBI:43474"/>
        <dbReference type="ChEBI" id="CHEBI:67140"/>
        <dbReference type="EC" id="3.1.3.2"/>
    </reaction>
</comment>
<dbReference type="InterPro" id="IPR000560">
    <property type="entry name" value="His_Pase_clade-2"/>
</dbReference>
<dbReference type="PROSITE" id="PS00778">
    <property type="entry name" value="HIS_ACID_PHOSPHAT_2"/>
    <property type="match status" value="1"/>
</dbReference>
<accession>A0A194PS32</accession>
<dbReference type="SUPFAM" id="SSF53254">
    <property type="entry name" value="Phosphoglycerate mutase-like"/>
    <property type="match status" value="1"/>
</dbReference>
<dbReference type="Pfam" id="PF00328">
    <property type="entry name" value="His_Phos_2"/>
    <property type="match status" value="1"/>
</dbReference>
<evidence type="ECO:0000313" key="4">
    <source>
        <dbReference type="Proteomes" id="UP000053268"/>
    </source>
</evidence>
<dbReference type="CDD" id="cd07061">
    <property type="entry name" value="HP_HAP_like"/>
    <property type="match status" value="1"/>
</dbReference>
<dbReference type="AlphaFoldDB" id="A0A194PS32"/>
<dbReference type="PANTHER" id="PTHR11567">
    <property type="entry name" value="ACID PHOSPHATASE-RELATED"/>
    <property type="match status" value="1"/>
</dbReference>
<name>A0A194PS32_PAPXU</name>
<comment type="similarity">
    <text evidence="2">Belongs to the histidine acid phosphatase family.</text>
</comment>
<dbReference type="GO" id="GO:0003993">
    <property type="term" value="F:acid phosphatase activity"/>
    <property type="evidence" value="ECO:0007669"/>
    <property type="project" value="UniProtKB-EC"/>
</dbReference>
<keyword evidence="4" id="KW-1185">Reference proteome</keyword>
<dbReference type="PANTHER" id="PTHR11567:SF135">
    <property type="entry name" value="GLUCOSE-1-PHOSPHATASE"/>
    <property type="match status" value="1"/>
</dbReference>
<proteinExistence type="inferred from homology"/>
<evidence type="ECO:0000256" key="2">
    <source>
        <dbReference type="ARBA" id="ARBA00005375"/>
    </source>
</evidence>
<dbReference type="GO" id="GO:0050308">
    <property type="term" value="F:sugar-phosphatase activity"/>
    <property type="evidence" value="ECO:0007669"/>
    <property type="project" value="TreeGrafter"/>
</dbReference>
<dbReference type="InterPro" id="IPR029033">
    <property type="entry name" value="His_PPase_superfam"/>
</dbReference>
<reference evidence="3 4" key="1">
    <citation type="journal article" date="2015" name="Nat. Commun.">
        <title>Outbred genome sequencing and CRISPR/Cas9 gene editing in butterflies.</title>
        <authorList>
            <person name="Li X."/>
            <person name="Fan D."/>
            <person name="Zhang W."/>
            <person name="Liu G."/>
            <person name="Zhang L."/>
            <person name="Zhao L."/>
            <person name="Fang X."/>
            <person name="Chen L."/>
            <person name="Dong Y."/>
            <person name="Chen Y."/>
            <person name="Ding Y."/>
            <person name="Zhao R."/>
            <person name="Feng M."/>
            <person name="Zhu Y."/>
            <person name="Feng Y."/>
            <person name="Jiang X."/>
            <person name="Zhu D."/>
            <person name="Xiang H."/>
            <person name="Feng X."/>
            <person name="Li S."/>
            <person name="Wang J."/>
            <person name="Zhang G."/>
            <person name="Kronforst M.R."/>
            <person name="Wang W."/>
        </authorList>
    </citation>
    <scope>NUCLEOTIDE SEQUENCE [LARGE SCALE GENOMIC DNA]</scope>
    <source>
        <strain evidence="3">Ya'a_city_454_Px</strain>
        <tissue evidence="3">Whole body</tissue>
    </source>
</reference>
<dbReference type="NCBIfam" id="NF007553">
    <property type="entry name" value="PRK10173.1"/>
    <property type="match status" value="1"/>
</dbReference>
<gene>
    <name evidence="3" type="ORF">RR46_12281</name>
</gene>
<dbReference type="Gene3D" id="3.40.50.1240">
    <property type="entry name" value="Phosphoglycerate mutase-like"/>
    <property type="match status" value="2"/>
</dbReference>
<dbReference type="EMBL" id="KQ459593">
    <property type="protein sequence ID" value="KPI96251.1"/>
    <property type="molecule type" value="Genomic_DNA"/>
</dbReference>
<sequence>MSSVNVVELCKQKSVSAFIVFGTGLQLHAYKNLANHSFKKLESSYSLRQVVILSRHNVRTPLSKNLNELSPKPWPSWNVKSGYLTAKGALLEGRMGQYFAAWLQKEGLLDGTCPTEDKFYAYANAKQRTKASAKSFVEKAFPNCSVKVHFKGESDPVFNPVIHNTTVNFRNIARKEMEARLKHLTLNNSLIFIENILDYRDSVQCKVKKKCDLCADENSIALNIGYKPNILGPLKVAKSAIDSFVMSYYEGFPMQDVAWDLISDDTQWQLIMAISKGYHDVIFNTTLVAKDIASPLIKYMSDVFMNKKENPKVTLVMGHDANILTVLNSMNFKAFTLHKQFEKSPVGGKLVFQKWYNSNSEKNFLKVNYVYQSTEQLRDGLNLTLESPPQFIKLELKSCKVDKSGFCPWEDFIMFLKTLL</sequence>
<protein>
    <submittedName>
        <fullName evidence="3">Glucose-1-phosphatase</fullName>
    </submittedName>
</protein>
<dbReference type="InterPro" id="IPR033379">
    <property type="entry name" value="Acid_Pase_AS"/>
</dbReference>
<dbReference type="Proteomes" id="UP000053268">
    <property type="component" value="Unassembled WGS sequence"/>
</dbReference>
<dbReference type="PROSITE" id="PS00616">
    <property type="entry name" value="HIS_ACID_PHOSPHAT_1"/>
    <property type="match status" value="1"/>
</dbReference>
<evidence type="ECO:0000313" key="3">
    <source>
        <dbReference type="EMBL" id="KPI96251.1"/>
    </source>
</evidence>
<organism evidence="3 4">
    <name type="scientific">Papilio xuthus</name>
    <name type="common">Asian swallowtail butterfly</name>
    <dbReference type="NCBI Taxonomy" id="66420"/>
    <lineage>
        <taxon>Eukaryota</taxon>
        <taxon>Metazoa</taxon>
        <taxon>Ecdysozoa</taxon>
        <taxon>Arthropoda</taxon>
        <taxon>Hexapoda</taxon>
        <taxon>Insecta</taxon>
        <taxon>Pterygota</taxon>
        <taxon>Neoptera</taxon>
        <taxon>Endopterygota</taxon>
        <taxon>Lepidoptera</taxon>
        <taxon>Glossata</taxon>
        <taxon>Ditrysia</taxon>
        <taxon>Papilionoidea</taxon>
        <taxon>Papilionidae</taxon>
        <taxon>Papilioninae</taxon>
        <taxon>Papilio</taxon>
    </lineage>
</organism>
<evidence type="ECO:0000256" key="1">
    <source>
        <dbReference type="ARBA" id="ARBA00000032"/>
    </source>
</evidence>